<feature type="compositionally biased region" description="Low complexity" evidence="1">
    <location>
        <begin position="468"/>
        <end position="488"/>
    </location>
</feature>
<feature type="compositionally biased region" description="Low complexity" evidence="1">
    <location>
        <begin position="400"/>
        <end position="413"/>
    </location>
</feature>
<feature type="compositionally biased region" description="Low complexity" evidence="1">
    <location>
        <begin position="496"/>
        <end position="530"/>
    </location>
</feature>
<feature type="transmembrane region" description="Helical" evidence="2">
    <location>
        <begin position="92"/>
        <end position="112"/>
    </location>
</feature>
<evidence type="ECO:0000313" key="4">
    <source>
        <dbReference type="Proteomes" id="UP001392437"/>
    </source>
</evidence>
<feature type="compositionally biased region" description="Polar residues" evidence="1">
    <location>
        <begin position="569"/>
        <end position="585"/>
    </location>
</feature>
<gene>
    <name evidence="3" type="ORF">PG999_012578</name>
</gene>
<feature type="compositionally biased region" description="Pro residues" evidence="1">
    <location>
        <begin position="547"/>
        <end position="558"/>
    </location>
</feature>
<comment type="caution">
    <text evidence="3">The sequence shown here is derived from an EMBL/GenBank/DDBJ whole genome shotgun (WGS) entry which is preliminary data.</text>
</comment>
<keyword evidence="4" id="KW-1185">Reference proteome</keyword>
<feature type="compositionally biased region" description="Pro residues" evidence="1">
    <location>
        <begin position="326"/>
        <end position="341"/>
    </location>
</feature>
<feature type="compositionally biased region" description="Polar residues" evidence="1">
    <location>
        <begin position="446"/>
        <end position="457"/>
    </location>
</feature>
<proteinExistence type="predicted"/>
<dbReference type="EMBL" id="JAQQWP010000010">
    <property type="protein sequence ID" value="KAK8096634.1"/>
    <property type="molecule type" value="Genomic_DNA"/>
</dbReference>
<feature type="compositionally biased region" description="Polar residues" evidence="1">
    <location>
        <begin position="419"/>
        <end position="432"/>
    </location>
</feature>
<sequence length="594" mass="63826">MATVTVKEKDGALTSESQQSSGPGDKELQSLNASLEAFSQQEKSKRRRRKRPFLMLVAVLLLFLVSGGGVALAILLFLNPSQAEHIGLARDLVLVASAMSLLYTAIHVRGAFTNYINDAPHIPPHFRGEYTHASALIVARLGIPIWIAAAVATALLISKSEHPLGVFGNQIPYPLLDLIICVIALISFIALAGTINKNPTPFALAGISSSWLLTYQDSNVFVDEDNDDAFVSISRRASMQRAALSEKRTTPPLAPSPPPALARSTTEGSQTSRRMTLTEEALAKAETQGRRGPKPNNLNISRVADEDDAKTELMANSPVRPNYYITPPPLRNSVPPVPPLPAKLKAKAKGKKSQRHTLAPSRNGGDSGGGWRDDWNSLADQTGVRPKSRSNSSSDGGQRTYTMSSSTPSSTGSAAPMLSTRQLQQQHQLSRPGTSSSHYSTGSRSQFSSVQYPTTRASGVMWRPPMRPGSSYQRPGSSYSYQQSPGQDQQRRVLRHSPSSSLDSTHSHSSSTSSTASSLSSRSGSMTLRTPKPIAGLRAGIKRTTPGPAPVQAPPPLKQPKNKLRRKPSNFSRPITPSDGLSNNGVPRAPGEFV</sequence>
<keyword evidence="2" id="KW-1133">Transmembrane helix</keyword>
<feature type="transmembrane region" description="Helical" evidence="2">
    <location>
        <begin position="133"/>
        <end position="155"/>
    </location>
</feature>
<evidence type="ECO:0000256" key="1">
    <source>
        <dbReference type="SAM" id="MobiDB-lite"/>
    </source>
</evidence>
<feature type="compositionally biased region" description="Low complexity" evidence="1">
    <location>
        <begin position="433"/>
        <end position="445"/>
    </location>
</feature>
<reference evidence="3 4" key="1">
    <citation type="submission" date="2023-01" db="EMBL/GenBank/DDBJ databases">
        <title>Analysis of 21 Apiospora genomes using comparative genomics revels a genus with tremendous synthesis potential of carbohydrate active enzymes and secondary metabolites.</title>
        <authorList>
            <person name="Sorensen T."/>
        </authorList>
    </citation>
    <scope>NUCLEOTIDE SEQUENCE [LARGE SCALE GENOMIC DNA]</scope>
    <source>
        <strain evidence="3 4">CBS 117206</strain>
    </source>
</reference>
<evidence type="ECO:0000313" key="3">
    <source>
        <dbReference type="EMBL" id="KAK8096634.1"/>
    </source>
</evidence>
<dbReference type="AlphaFoldDB" id="A0AAW0QA49"/>
<feature type="transmembrane region" description="Helical" evidence="2">
    <location>
        <begin position="175"/>
        <end position="195"/>
    </location>
</feature>
<name>A0AAW0QA49_9PEZI</name>
<evidence type="ECO:0000256" key="2">
    <source>
        <dbReference type="SAM" id="Phobius"/>
    </source>
</evidence>
<feature type="region of interest" description="Disordered" evidence="1">
    <location>
        <begin position="1"/>
        <end position="27"/>
    </location>
</feature>
<protein>
    <submittedName>
        <fullName evidence="3">Uncharacterized protein</fullName>
    </submittedName>
</protein>
<accession>A0AAW0QA49</accession>
<feature type="compositionally biased region" description="Basic residues" evidence="1">
    <location>
        <begin position="344"/>
        <end position="355"/>
    </location>
</feature>
<feature type="region of interest" description="Disordered" evidence="1">
    <location>
        <begin position="242"/>
        <end position="594"/>
    </location>
</feature>
<feature type="compositionally biased region" description="Basic and acidic residues" evidence="1">
    <location>
        <begin position="1"/>
        <end position="11"/>
    </location>
</feature>
<feature type="transmembrane region" description="Helical" evidence="2">
    <location>
        <begin position="53"/>
        <end position="77"/>
    </location>
</feature>
<feature type="compositionally biased region" description="Polar residues" evidence="1">
    <location>
        <begin position="389"/>
        <end position="399"/>
    </location>
</feature>
<keyword evidence="2" id="KW-0472">Membrane</keyword>
<organism evidence="3 4">
    <name type="scientific">Apiospora kogelbergensis</name>
    <dbReference type="NCBI Taxonomy" id="1337665"/>
    <lineage>
        <taxon>Eukaryota</taxon>
        <taxon>Fungi</taxon>
        <taxon>Dikarya</taxon>
        <taxon>Ascomycota</taxon>
        <taxon>Pezizomycotina</taxon>
        <taxon>Sordariomycetes</taxon>
        <taxon>Xylariomycetidae</taxon>
        <taxon>Amphisphaeriales</taxon>
        <taxon>Apiosporaceae</taxon>
        <taxon>Apiospora</taxon>
    </lineage>
</organism>
<dbReference type="Proteomes" id="UP001392437">
    <property type="component" value="Unassembled WGS sequence"/>
</dbReference>
<keyword evidence="2" id="KW-0812">Transmembrane</keyword>